<keyword evidence="3 8" id="KW-0813">Transport</keyword>
<dbReference type="STRING" id="1111738.GCA_000427905_00507"/>
<feature type="transmembrane region" description="Helical" evidence="9">
    <location>
        <begin position="208"/>
        <end position="225"/>
    </location>
</feature>
<protein>
    <submittedName>
        <fullName evidence="11">Metal ABC transporter permease</fullName>
    </submittedName>
</protein>
<comment type="similarity">
    <text evidence="2 8">Belongs to the ABC-3 integral membrane protein family.</text>
</comment>
<proteinExistence type="inferred from homology"/>
<evidence type="ECO:0000313" key="10">
    <source>
        <dbReference type="EMBL" id="MFO7192014.1"/>
    </source>
</evidence>
<comment type="subcellular location">
    <subcellularLocation>
        <location evidence="1 8">Cell membrane</location>
        <topology evidence="1 8">Multi-pass membrane protein</topology>
    </subcellularLocation>
</comment>
<dbReference type="InterPro" id="IPR001626">
    <property type="entry name" value="ABC_TroCD"/>
</dbReference>
<accession>A0A2W4JCW4</accession>
<reference evidence="10" key="4">
    <citation type="submission" date="2023-08" db="EMBL/GenBank/DDBJ databases">
        <authorList>
            <person name="Guima S.E.S."/>
            <person name="Martins L.F."/>
            <person name="Silva A.M."/>
            <person name="Setubal J.C."/>
        </authorList>
    </citation>
    <scope>NUCLEOTIDE SEQUENCE</scope>
    <source>
        <strain evidence="10">ZC4RG45</strain>
    </source>
</reference>
<feature type="transmembrane region" description="Helical" evidence="9">
    <location>
        <begin position="263"/>
        <end position="281"/>
    </location>
</feature>
<organism evidence="11">
    <name type="scientific">Thermocrispum agreste</name>
    <dbReference type="NCBI Taxonomy" id="37925"/>
    <lineage>
        <taxon>Bacteria</taxon>
        <taxon>Bacillati</taxon>
        <taxon>Actinomycetota</taxon>
        <taxon>Actinomycetes</taxon>
        <taxon>Pseudonocardiales</taxon>
        <taxon>Pseudonocardiaceae</taxon>
        <taxon>Thermocrispum</taxon>
    </lineage>
</organism>
<feature type="transmembrane region" description="Helical" evidence="9">
    <location>
        <begin position="237"/>
        <end position="257"/>
    </location>
</feature>
<evidence type="ECO:0000256" key="8">
    <source>
        <dbReference type="RuleBase" id="RU003943"/>
    </source>
</evidence>
<dbReference type="GO" id="GO:0010043">
    <property type="term" value="P:response to zinc ion"/>
    <property type="evidence" value="ECO:0007669"/>
    <property type="project" value="TreeGrafter"/>
</dbReference>
<comment type="caution">
    <text evidence="11">The sequence shown here is derived from an EMBL/GenBank/DDBJ whole genome shotgun (WGS) entry which is preliminary data.</text>
</comment>
<dbReference type="Proteomes" id="UP000249324">
    <property type="component" value="Unassembled WGS sequence"/>
</dbReference>
<evidence type="ECO:0000256" key="3">
    <source>
        <dbReference type="ARBA" id="ARBA00022448"/>
    </source>
</evidence>
<reference evidence="11" key="1">
    <citation type="submission" date="2018-05" db="EMBL/GenBank/DDBJ databases">
        <authorList>
            <person name="Lanie J.A."/>
            <person name="Ng W.-L."/>
            <person name="Kazmierczak K.M."/>
            <person name="Andrzejewski T.M."/>
            <person name="Davidsen T.M."/>
            <person name="Wayne K.J."/>
            <person name="Tettelin H."/>
            <person name="Glass J.I."/>
            <person name="Rusch D."/>
            <person name="Podicherti R."/>
            <person name="Tsui H.-C.T."/>
            <person name="Winkler M.E."/>
        </authorList>
    </citation>
    <scope>NUCLEOTIDE SEQUENCE</scope>
    <source>
        <strain evidence="11">ZC4RG45</strain>
    </source>
</reference>
<evidence type="ECO:0000256" key="1">
    <source>
        <dbReference type="ARBA" id="ARBA00004651"/>
    </source>
</evidence>
<evidence type="ECO:0000256" key="2">
    <source>
        <dbReference type="ARBA" id="ARBA00008034"/>
    </source>
</evidence>
<evidence type="ECO:0000256" key="5">
    <source>
        <dbReference type="ARBA" id="ARBA00022692"/>
    </source>
</evidence>
<keyword evidence="7 9" id="KW-0472">Membrane</keyword>
<dbReference type="Pfam" id="PF00950">
    <property type="entry name" value="ABC-3"/>
    <property type="match status" value="1"/>
</dbReference>
<feature type="transmembrane region" description="Helical" evidence="9">
    <location>
        <begin position="12"/>
        <end position="35"/>
    </location>
</feature>
<feature type="transmembrane region" description="Helical" evidence="9">
    <location>
        <begin position="102"/>
        <end position="123"/>
    </location>
</feature>
<dbReference type="AlphaFoldDB" id="A0A2W4JCW4"/>
<keyword evidence="4" id="KW-1003">Cell membrane</keyword>
<dbReference type="GO" id="GO:0055085">
    <property type="term" value="P:transmembrane transport"/>
    <property type="evidence" value="ECO:0007669"/>
    <property type="project" value="InterPro"/>
</dbReference>
<dbReference type="InterPro" id="IPR037294">
    <property type="entry name" value="ABC_BtuC-like"/>
</dbReference>
<evidence type="ECO:0000256" key="7">
    <source>
        <dbReference type="ARBA" id="ARBA00023136"/>
    </source>
</evidence>
<reference evidence="10 12" key="3">
    <citation type="journal article" date="2021" name="BMC Genomics">
        <title>Genome-resolved metagenome and metatranscriptome analyses of thermophilic composting reveal key bacterial players and their metabolic interactions.</title>
        <authorList>
            <person name="Braga L.P.P."/>
            <person name="Pereira R.V."/>
            <person name="Martins L.F."/>
            <person name="Moura L.M.S."/>
            <person name="Sanchez F.B."/>
            <person name="Patane J.S.L."/>
            <person name="da Silva A.M."/>
            <person name="Setubal J.C."/>
        </authorList>
    </citation>
    <scope>NUCLEOTIDE SEQUENCE [LARGE SCALE GENOMIC DNA]</scope>
    <source>
        <strain evidence="10">ZC4RG45</strain>
    </source>
</reference>
<dbReference type="GO" id="GO:0043190">
    <property type="term" value="C:ATP-binding cassette (ABC) transporter complex"/>
    <property type="evidence" value="ECO:0007669"/>
    <property type="project" value="InterPro"/>
</dbReference>
<feature type="transmembrane region" description="Helical" evidence="9">
    <location>
        <begin position="71"/>
        <end position="90"/>
    </location>
</feature>
<sequence length="311" mass="32377">MTVLEFFADHTYRMVLAGTVTIGFVAGALGSFAYLRKQSLISDVIAHAALPGTLVAFLAAVAVAGTGGRSMLVLITGAVLAGTIAVAFANHVARTSKVGIDTAMAVALTVFFGAGMLLLRIIANGEFPGKGGIQDYLFGNASVITTADFVTSLVVGMLALGLMVLFWKEFALRTFDPDQSTALGFRAGVIDTLMFTTIVIATVIGVKAVGLVLMVAFVVTPPAAARQWTRTLRGMVWLSAAFGAVGSGVGAWLSILLGTVPTGPLIVLTLFAIFLVSLLASPRRSIVVTVLSRRRARAALKRELTGEGANT</sequence>
<dbReference type="PANTHER" id="PTHR30477:SF3">
    <property type="entry name" value="METAL TRANSPORT SYSTEM MEMBRANE PROTEIN CT_069-RELATED"/>
    <property type="match status" value="1"/>
</dbReference>
<keyword evidence="6 9" id="KW-1133">Transmembrane helix</keyword>
<gene>
    <name evidence="10" type="ORF">DIU77_007205</name>
    <name evidence="11" type="ORF">DIU77_11805</name>
</gene>
<evidence type="ECO:0000256" key="4">
    <source>
        <dbReference type="ARBA" id="ARBA00022475"/>
    </source>
</evidence>
<dbReference type="EMBL" id="QGUI01000442">
    <property type="protein sequence ID" value="PZM95815.1"/>
    <property type="molecule type" value="Genomic_DNA"/>
</dbReference>
<feature type="transmembrane region" description="Helical" evidence="9">
    <location>
        <begin position="143"/>
        <end position="167"/>
    </location>
</feature>
<dbReference type="EMBL" id="QGUI02000066">
    <property type="protein sequence ID" value="MFO7192014.1"/>
    <property type="molecule type" value="Genomic_DNA"/>
</dbReference>
<dbReference type="SUPFAM" id="SSF81345">
    <property type="entry name" value="ABC transporter involved in vitamin B12 uptake, BtuC"/>
    <property type="match status" value="1"/>
</dbReference>
<name>A0A2W4JCW4_9PSEU</name>
<dbReference type="PANTHER" id="PTHR30477">
    <property type="entry name" value="ABC-TRANSPORTER METAL-BINDING PROTEIN"/>
    <property type="match status" value="1"/>
</dbReference>
<feature type="transmembrane region" description="Helical" evidence="9">
    <location>
        <begin position="44"/>
        <end position="65"/>
    </location>
</feature>
<dbReference type="Gene3D" id="1.10.3470.10">
    <property type="entry name" value="ABC transporter involved in vitamin B12 uptake, BtuC"/>
    <property type="match status" value="1"/>
</dbReference>
<evidence type="ECO:0000256" key="9">
    <source>
        <dbReference type="SAM" id="Phobius"/>
    </source>
</evidence>
<dbReference type="CDD" id="cd06550">
    <property type="entry name" value="TM_ABC_iron-siderophores_like"/>
    <property type="match status" value="1"/>
</dbReference>
<evidence type="ECO:0000313" key="12">
    <source>
        <dbReference type="Proteomes" id="UP000249324"/>
    </source>
</evidence>
<keyword evidence="5 8" id="KW-0812">Transmembrane</keyword>
<reference evidence="10" key="2">
    <citation type="submission" date="2018-05" db="EMBL/GenBank/DDBJ databases">
        <authorList>
            <person name="Moura L."/>
            <person name="Setubal J.C."/>
        </authorList>
    </citation>
    <scope>NUCLEOTIDE SEQUENCE</scope>
    <source>
        <strain evidence="10">ZC4RG45</strain>
    </source>
</reference>
<evidence type="ECO:0000256" key="6">
    <source>
        <dbReference type="ARBA" id="ARBA00022989"/>
    </source>
</evidence>
<evidence type="ECO:0000313" key="11">
    <source>
        <dbReference type="EMBL" id="PZM95815.1"/>
    </source>
</evidence>